<evidence type="ECO:0000313" key="2">
    <source>
        <dbReference type="Proteomes" id="UP000054721"/>
    </source>
</evidence>
<accession>A0A0V1KJG6</accession>
<sequence>MSGEREARPSKELSRTKKWASGDMKAEFRLQAGGTLSLISGM</sequence>
<organism evidence="1 2">
    <name type="scientific">Trichinella nativa</name>
    <dbReference type="NCBI Taxonomy" id="6335"/>
    <lineage>
        <taxon>Eukaryota</taxon>
        <taxon>Metazoa</taxon>
        <taxon>Ecdysozoa</taxon>
        <taxon>Nematoda</taxon>
        <taxon>Enoplea</taxon>
        <taxon>Dorylaimia</taxon>
        <taxon>Trichinellida</taxon>
        <taxon>Trichinellidae</taxon>
        <taxon>Trichinella</taxon>
    </lineage>
</organism>
<dbReference type="Proteomes" id="UP000054721">
    <property type="component" value="Unassembled WGS sequence"/>
</dbReference>
<evidence type="ECO:0000313" key="1">
    <source>
        <dbReference type="EMBL" id="KRZ47400.1"/>
    </source>
</evidence>
<dbReference type="EMBL" id="JYDW01000837">
    <property type="protein sequence ID" value="KRZ47400.1"/>
    <property type="molecule type" value="Genomic_DNA"/>
</dbReference>
<keyword evidence="2" id="KW-1185">Reference proteome</keyword>
<reference evidence="1 2" key="1">
    <citation type="submission" date="2015-05" db="EMBL/GenBank/DDBJ databases">
        <title>Evolution of Trichinella species and genotypes.</title>
        <authorList>
            <person name="Korhonen P.K."/>
            <person name="Edoardo P."/>
            <person name="Giuseppe L.R."/>
            <person name="Gasser R.B."/>
        </authorList>
    </citation>
    <scope>NUCLEOTIDE SEQUENCE [LARGE SCALE GENOMIC DNA]</scope>
    <source>
        <strain evidence="1">ISS10</strain>
    </source>
</reference>
<name>A0A0V1KJG6_9BILA</name>
<dbReference type="AlphaFoldDB" id="A0A0V1KJG6"/>
<gene>
    <name evidence="1" type="ORF">T02_8098</name>
</gene>
<protein>
    <submittedName>
        <fullName evidence="1">Uncharacterized protein</fullName>
    </submittedName>
</protein>
<proteinExistence type="predicted"/>
<comment type="caution">
    <text evidence="1">The sequence shown here is derived from an EMBL/GenBank/DDBJ whole genome shotgun (WGS) entry which is preliminary data.</text>
</comment>